<accession>A0A0R3WZU0</accession>
<dbReference type="CDD" id="cd12254">
    <property type="entry name" value="RRM_hnRNPH_ESRPs_RBM12_like"/>
    <property type="match status" value="1"/>
</dbReference>
<dbReference type="InterPro" id="IPR050666">
    <property type="entry name" value="ESRP"/>
</dbReference>
<dbReference type="Gene3D" id="3.30.70.330">
    <property type="match status" value="2"/>
</dbReference>
<dbReference type="WBParaSite" id="TTAC_0000633301-mRNA-1">
    <property type="protein sequence ID" value="TTAC_0000633301-mRNA-1"/>
    <property type="gene ID" value="TTAC_0000633301"/>
</dbReference>
<dbReference type="Proteomes" id="UP000274429">
    <property type="component" value="Unassembled WGS sequence"/>
</dbReference>
<proteinExistence type="predicted"/>
<gene>
    <name evidence="3" type="ORF">TTAC_LOCUS6318</name>
</gene>
<keyword evidence="2" id="KW-0694">RNA-binding</keyword>
<dbReference type="SUPFAM" id="SSF54928">
    <property type="entry name" value="RNA-binding domain, RBD"/>
    <property type="match status" value="2"/>
</dbReference>
<protein>
    <submittedName>
        <fullName evidence="5">RRM domain-containing protein</fullName>
    </submittedName>
</protein>
<dbReference type="EMBL" id="UYWX01020299">
    <property type="protein sequence ID" value="VDM30507.1"/>
    <property type="molecule type" value="Genomic_DNA"/>
</dbReference>
<dbReference type="STRING" id="6205.A0A0R3WZU0"/>
<dbReference type="InterPro" id="IPR012677">
    <property type="entry name" value="Nucleotide-bd_a/b_plait_sf"/>
</dbReference>
<reference evidence="5" key="1">
    <citation type="submission" date="2016-04" db="UniProtKB">
        <authorList>
            <consortium name="WormBaseParasite"/>
        </authorList>
    </citation>
    <scope>IDENTIFICATION</scope>
</reference>
<evidence type="ECO:0000256" key="1">
    <source>
        <dbReference type="ARBA" id="ARBA00022737"/>
    </source>
</evidence>
<evidence type="ECO:0000313" key="5">
    <source>
        <dbReference type="WBParaSite" id="TTAC_0000633301-mRNA-1"/>
    </source>
</evidence>
<name>A0A0R3WZU0_HYDTA</name>
<evidence type="ECO:0000313" key="3">
    <source>
        <dbReference type="EMBL" id="VDM30507.1"/>
    </source>
</evidence>
<organism evidence="5">
    <name type="scientific">Hydatigena taeniaeformis</name>
    <name type="common">Feline tapeworm</name>
    <name type="synonym">Taenia taeniaeformis</name>
    <dbReference type="NCBI Taxonomy" id="6205"/>
    <lineage>
        <taxon>Eukaryota</taxon>
        <taxon>Metazoa</taxon>
        <taxon>Spiralia</taxon>
        <taxon>Lophotrochozoa</taxon>
        <taxon>Platyhelminthes</taxon>
        <taxon>Cestoda</taxon>
        <taxon>Eucestoda</taxon>
        <taxon>Cyclophyllidea</taxon>
        <taxon>Taeniidae</taxon>
        <taxon>Hydatigera</taxon>
    </lineage>
</organism>
<dbReference type="AlphaFoldDB" id="A0A0R3WZU0"/>
<dbReference type="OrthoDB" id="431068at2759"/>
<reference evidence="3 4" key="2">
    <citation type="submission" date="2018-11" db="EMBL/GenBank/DDBJ databases">
        <authorList>
            <consortium name="Pathogen Informatics"/>
        </authorList>
    </citation>
    <scope>NUCLEOTIDE SEQUENCE [LARGE SCALE GENOMIC DNA]</scope>
</reference>
<dbReference type="InterPro" id="IPR035979">
    <property type="entry name" value="RBD_domain_sf"/>
</dbReference>
<keyword evidence="4" id="KW-1185">Reference proteome</keyword>
<dbReference type="GO" id="GO:0003723">
    <property type="term" value="F:RNA binding"/>
    <property type="evidence" value="ECO:0007669"/>
    <property type="project" value="UniProtKB-KW"/>
</dbReference>
<evidence type="ECO:0000313" key="4">
    <source>
        <dbReference type="Proteomes" id="UP000274429"/>
    </source>
</evidence>
<sequence>MAQKRTLKEPTEDLSKVPRLEASNMDYLLPVEFVRNGTSPCITQIAAALFSLGERKARPCFITEGTRLATGTVVEIHQIPWTATPFSIAVFFRGLNIRPGGIAVKIADGRRSNTVYVAFESELDAQLACDRNTPEDYEVLASLENSPGTQSTRSPNMQIAMASEVLFLQYAICRIPEVAQFLQQLTDERQIVVRIRGLPYTTKKADIMKFFKEVDAEILNGENGIFFATYADCRPTGDAFVLFVDNADADRALTRHRNYLGQRYVELFKASPSEAVQVCQNAQQSGTSSTNKTLSFGSKLVKPTVSTVTIKKTGPSLSLPTVCPPTFPPLSASIQAPNLSATLAFPEVPSTILNPLLFPSSFIPVPLATALPMATEFIDPTDPKCPLPKPLPPGGARFVIQIMDLPSTLSRQEMRLFLGLEVYAKVFRMCKITTCLTEGSWLLLMADLADTLWAIEELLQRSPLHPRFLLFEVDSRDFQLNVIPSSRLPAHLPPMRVLNLQMAVDSPAWSAVKSTVHLFVGLGVAGFVGTIEPQLGLSTISSQHPIRQFSMGLPLDGTSAFADLVNPCVLRITGLPRNVTQQELALLYAPVIHLLSSPPHFLPLTTTSQEATATYIAVFATHSDAALMLTHCRLCSLRDNAFIAMSAPVGQPL</sequence>
<keyword evidence="1" id="KW-0677">Repeat</keyword>
<dbReference type="PANTHER" id="PTHR13976">
    <property type="entry name" value="HETEROGENEOUS NUCLEAR RIBONUCLEOPROTEIN-RELATED"/>
    <property type="match status" value="1"/>
</dbReference>
<evidence type="ECO:0000256" key="2">
    <source>
        <dbReference type="ARBA" id="ARBA00022884"/>
    </source>
</evidence>